<dbReference type="Gene3D" id="3.30.40.10">
    <property type="entry name" value="Zinc/RING finger domain, C3HC4 (zinc finger)"/>
    <property type="match status" value="1"/>
</dbReference>
<evidence type="ECO:0000256" key="3">
    <source>
        <dbReference type="ARBA" id="ARBA00022833"/>
    </source>
</evidence>
<dbReference type="HOGENOM" id="CLU_045015_0_0_1"/>
<gene>
    <name evidence="9" type="ORF">PILCRDRAFT_638008</name>
</gene>
<feature type="compositionally biased region" description="Polar residues" evidence="6">
    <location>
        <begin position="246"/>
        <end position="255"/>
    </location>
</feature>
<sequence length="386" mass="42572">MLTLNPGSVCDVCAEEYGPNRLPHCIPCGHLVCLNCCNNIVNKTSSRLTPVCPFCREPFTSDGVRLIRIDFSTSTWNTPRRRAYNIETELVDDMVSKERFPIMEHGSSRTRAEARRLEDKVAKVAAKKCSVEEVSTLHKELQEWLTSDMEDQTSLSLSAALLRAILMNHLAHSEASKLAKANEATLKGKIDDLDVTNSKLEAELRRQRSAYAQKTQENQTLRSEMNRLKMKVAAGTLGLGARPTVDDTSPPRSLASTPVPRPPSTSPRAMSPTSPPAFSSTNHSPLSRFTAHHMRATSASAARSQTPGPPPSMRSQTPSLHSPLRPASVGPAGHGKTRRLSNPTSPQRMMRSTSDDKESMHERWIPSIHPDASSPPQRRFAYPSHT</sequence>
<evidence type="ECO:0000256" key="2">
    <source>
        <dbReference type="ARBA" id="ARBA00022771"/>
    </source>
</evidence>
<feature type="coiled-coil region" evidence="5">
    <location>
        <begin position="190"/>
        <end position="231"/>
    </location>
</feature>
<dbReference type="InterPro" id="IPR013083">
    <property type="entry name" value="Znf_RING/FYVE/PHD"/>
</dbReference>
<organism evidence="9 10">
    <name type="scientific">Piloderma croceum (strain F 1598)</name>
    <dbReference type="NCBI Taxonomy" id="765440"/>
    <lineage>
        <taxon>Eukaryota</taxon>
        <taxon>Fungi</taxon>
        <taxon>Dikarya</taxon>
        <taxon>Basidiomycota</taxon>
        <taxon>Agaricomycotina</taxon>
        <taxon>Agaricomycetes</taxon>
        <taxon>Agaricomycetidae</taxon>
        <taxon>Atheliales</taxon>
        <taxon>Atheliaceae</taxon>
        <taxon>Piloderma</taxon>
    </lineage>
</organism>
<dbReference type="GO" id="GO:0008270">
    <property type="term" value="F:zinc ion binding"/>
    <property type="evidence" value="ECO:0007669"/>
    <property type="project" value="UniProtKB-KW"/>
</dbReference>
<keyword evidence="1" id="KW-0479">Metal-binding</keyword>
<protein>
    <recommendedName>
        <fullName evidence="11">RING-type domain-containing protein</fullName>
    </recommendedName>
</protein>
<evidence type="ECO:0000256" key="1">
    <source>
        <dbReference type="ARBA" id="ARBA00022723"/>
    </source>
</evidence>
<dbReference type="AlphaFoldDB" id="A0A0C3EWC6"/>
<evidence type="ECO:0000256" key="5">
    <source>
        <dbReference type="SAM" id="Coils"/>
    </source>
</evidence>
<reference evidence="9 10" key="1">
    <citation type="submission" date="2014-04" db="EMBL/GenBank/DDBJ databases">
        <authorList>
            <consortium name="DOE Joint Genome Institute"/>
            <person name="Kuo A."/>
            <person name="Tarkka M."/>
            <person name="Buscot F."/>
            <person name="Kohler A."/>
            <person name="Nagy L.G."/>
            <person name="Floudas D."/>
            <person name="Copeland A."/>
            <person name="Barry K.W."/>
            <person name="Cichocki N."/>
            <person name="Veneault-Fourrey C."/>
            <person name="LaButti K."/>
            <person name="Lindquist E.A."/>
            <person name="Lipzen A."/>
            <person name="Lundell T."/>
            <person name="Morin E."/>
            <person name="Murat C."/>
            <person name="Sun H."/>
            <person name="Tunlid A."/>
            <person name="Henrissat B."/>
            <person name="Grigoriev I.V."/>
            <person name="Hibbett D.S."/>
            <person name="Martin F."/>
            <person name="Nordberg H.P."/>
            <person name="Cantor M.N."/>
            <person name="Hua S.X."/>
        </authorList>
    </citation>
    <scope>NUCLEOTIDE SEQUENCE [LARGE SCALE GENOMIC DNA]</scope>
    <source>
        <strain evidence="9 10">F 1598</strain>
    </source>
</reference>
<dbReference type="EMBL" id="KN833031">
    <property type="protein sequence ID" value="KIM76825.1"/>
    <property type="molecule type" value="Genomic_DNA"/>
</dbReference>
<dbReference type="SUPFAM" id="SSF57850">
    <property type="entry name" value="RING/U-box"/>
    <property type="match status" value="1"/>
</dbReference>
<evidence type="ECO:0008006" key="11">
    <source>
        <dbReference type="Google" id="ProtNLM"/>
    </source>
</evidence>
<dbReference type="PROSITE" id="PS50178">
    <property type="entry name" value="ZF_FYVE"/>
    <property type="match status" value="1"/>
</dbReference>
<keyword evidence="3" id="KW-0862">Zinc</keyword>
<feature type="compositionally biased region" description="Polar residues" evidence="6">
    <location>
        <begin position="276"/>
        <end position="287"/>
    </location>
</feature>
<feature type="compositionally biased region" description="Polar residues" evidence="6">
    <location>
        <begin position="340"/>
        <end position="352"/>
    </location>
</feature>
<evidence type="ECO:0000256" key="6">
    <source>
        <dbReference type="SAM" id="MobiDB-lite"/>
    </source>
</evidence>
<reference evidence="10" key="2">
    <citation type="submission" date="2015-01" db="EMBL/GenBank/DDBJ databases">
        <title>Evolutionary Origins and Diversification of the Mycorrhizal Mutualists.</title>
        <authorList>
            <consortium name="DOE Joint Genome Institute"/>
            <consortium name="Mycorrhizal Genomics Consortium"/>
            <person name="Kohler A."/>
            <person name="Kuo A."/>
            <person name="Nagy L.G."/>
            <person name="Floudas D."/>
            <person name="Copeland A."/>
            <person name="Barry K.W."/>
            <person name="Cichocki N."/>
            <person name="Veneault-Fourrey C."/>
            <person name="LaButti K."/>
            <person name="Lindquist E.A."/>
            <person name="Lipzen A."/>
            <person name="Lundell T."/>
            <person name="Morin E."/>
            <person name="Murat C."/>
            <person name="Riley R."/>
            <person name="Ohm R."/>
            <person name="Sun H."/>
            <person name="Tunlid A."/>
            <person name="Henrissat B."/>
            <person name="Grigoriev I.V."/>
            <person name="Hibbett D.S."/>
            <person name="Martin F."/>
        </authorList>
    </citation>
    <scope>NUCLEOTIDE SEQUENCE [LARGE SCALE GENOMIC DNA]</scope>
    <source>
        <strain evidence="10">F 1598</strain>
    </source>
</reference>
<feature type="compositionally biased region" description="Basic and acidic residues" evidence="6">
    <location>
        <begin position="353"/>
        <end position="364"/>
    </location>
</feature>
<evidence type="ECO:0000256" key="4">
    <source>
        <dbReference type="PROSITE-ProRule" id="PRU00175"/>
    </source>
</evidence>
<evidence type="ECO:0000313" key="10">
    <source>
        <dbReference type="Proteomes" id="UP000054166"/>
    </source>
</evidence>
<feature type="domain" description="FYVE-type" evidence="8">
    <location>
        <begin position="4"/>
        <end position="60"/>
    </location>
</feature>
<dbReference type="InterPro" id="IPR001841">
    <property type="entry name" value="Znf_RING"/>
</dbReference>
<keyword evidence="5" id="KW-0175">Coiled coil</keyword>
<name>A0A0C3EWC6_PILCF</name>
<feature type="domain" description="RING-type" evidence="7">
    <location>
        <begin position="10"/>
        <end position="56"/>
    </location>
</feature>
<proteinExistence type="predicted"/>
<evidence type="ECO:0000259" key="8">
    <source>
        <dbReference type="PROSITE" id="PS50178"/>
    </source>
</evidence>
<accession>A0A0C3EWC6</accession>
<feature type="region of interest" description="Disordered" evidence="6">
    <location>
        <begin position="235"/>
        <end position="386"/>
    </location>
</feature>
<dbReference type="InterPro" id="IPR017455">
    <property type="entry name" value="Znf_FYVE-rel"/>
</dbReference>
<evidence type="ECO:0000313" key="9">
    <source>
        <dbReference type="EMBL" id="KIM76825.1"/>
    </source>
</evidence>
<dbReference type="InParanoid" id="A0A0C3EWC6"/>
<keyword evidence="10" id="KW-1185">Reference proteome</keyword>
<dbReference type="STRING" id="765440.A0A0C3EWC6"/>
<keyword evidence="2 4" id="KW-0863">Zinc-finger</keyword>
<evidence type="ECO:0000259" key="7">
    <source>
        <dbReference type="PROSITE" id="PS50089"/>
    </source>
</evidence>
<dbReference type="Proteomes" id="UP000054166">
    <property type="component" value="Unassembled WGS sequence"/>
</dbReference>
<dbReference type="PROSITE" id="PS50089">
    <property type="entry name" value="ZF_RING_2"/>
    <property type="match status" value="1"/>
</dbReference>
<dbReference type="OrthoDB" id="6105938at2759"/>